<feature type="region of interest" description="Disordered" evidence="3">
    <location>
        <begin position="1"/>
        <end position="39"/>
    </location>
</feature>
<feature type="region of interest" description="Disordered" evidence="3">
    <location>
        <begin position="113"/>
        <end position="148"/>
    </location>
</feature>
<name>A0A6U9QP08_9CHLO</name>
<proteinExistence type="inferred from homology"/>
<dbReference type="FunFam" id="2.20.70.30:FF:000001">
    <property type="entry name" value="Transcription factor BTF3 homolog"/>
    <property type="match status" value="1"/>
</dbReference>
<keyword evidence="2" id="KW-0804">Transcription</keyword>
<dbReference type="InterPro" id="IPR002715">
    <property type="entry name" value="Nas_poly-pep-assoc_cplx_dom"/>
</dbReference>
<evidence type="ECO:0000256" key="2">
    <source>
        <dbReference type="RuleBase" id="RU361272"/>
    </source>
</evidence>
<feature type="compositionally biased region" description="Acidic residues" evidence="3">
    <location>
        <begin position="129"/>
        <end position="148"/>
    </location>
</feature>
<dbReference type="PANTHER" id="PTHR10351">
    <property type="entry name" value="TRANSCRIPTION FACTOR BTF3 FAMILY MEMBER"/>
    <property type="match status" value="1"/>
</dbReference>
<feature type="domain" description="NAC-A/B" evidence="4">
    <location>
        <begin position="33"/>
        <end position="97"/>
    </location>
</feature>
<organism evidence="5">
    <name type="scientific">Picocystis salinarum</name>
    <dbReference type="NCBI Taxonomy" id="88271"/>
    <lineage>
        <taxon>Eukaryota</taxon>
        <taxon>Viridiplantae</taxon>
        <taxon>Chlorophyta</taxon>
        <taxon>Picocystophyceae</taxon>
        <taxon>Picocystales</taxon>
        <taxon>Picocystaceae</taxon>
        <taxon>Picocystis</taxon>
    </lineage>
</organism>
<comment type="subunit">
    <text evidence="2">Part of the nascent polypeptide-associated complex (NAC).</text>
</comment>
<protein>
    <recommendedName>
        <fullName evidence="2">Nascent polypeptide-associated complex subunit beta</fullName>
    </recommendedName>
</protein>
<dbReference type="CDD" id="cd22055">
    <property type="entry name" value="NAC_BTF3"/>
    <property type="match status" value="1"/>
</dbReference>
<evidence type="ECO:0000313" key="6">
    <source>
        <dbReference type="EMBL" id="CAE0609128.1"/>
    </source>
</evidence>
<dbReference type="EMBL" id="HBIS01003265">
    <property type="protein sequence ID" value="CAE0609124.1"/>
    <property type="molecule type" value="Transcribed_RNA"/>
</dbReference>
<accession>A0A6U9QP08</accession>
<keyword evidence="2" id="KW-0805">Transcription regulation</keyword>
<dbReference type="Gene3D" id="2.20.70.30">
    <property type="entry name" value="Nascent polypeptide-associated complex domain"/>
    <property type="match status" value="1"/>
</dbReference>
<comment type="similarity">
    <text evidence="1 2">Belongs to the NAC-beta family.</text>
</comment>
<evidence type="ECO:0000256" key="1">
    <source>
        <dbReference type="ARBA" id="ARBA00005296"/>
    </source>
</evidence>
<dbReference type="Pfam" id="PF01849">
    <property type="entry name" value="NAC"/>
    <property type="match status" value="1"/>
</dbReference>
<dbReference type="PROSITE" id="PS51151">
    <property type="entry name" value="NAC_AB"/>
    <property type="match status" value="1"/>
</dbReference>
<evidence type="ECO:0000259" key="4">
    <source>
        <dbReference type="PROSITE" id="PS51151"/>
    </source>
</evidence>
<sequence length="148" mass="15966">MDLEKLQKMAGAVRTGGKGSVRRKKKAVHKSSGNDDKKLQSALKRIGVSTIPGIEEVNIFKEEEVISFSNPKVQASLAANTFVVSGPSQTKSMAEVLPDFMSQLSPAELAQLKQMAQQMQTNKAGGESTGDDDVPDLVEDFEQEAEKA</sequence>
<dbReference type="InterPro" id="IPR038187">
    <property type="entry name" value="NAC_A/B_dom_sf"/>
</dbReference>
<dbReference type="InterPro" id="IPR039370">
    <property type="entry name" value="BTF3"/>
</dbReference>
<feature type="compositionally biased region" description="Basic residues" evidence="3">
    <location>
        <begin position="20"/>
        <end position="29"/>
    </location>
</feature>
<gene>
    <name evidence="5" type="ORF">PSAL00342_LOCUS2943</name>
    <name evidence="6" type="ORF">PSAL00342_LOCUS2947</name>
</gene>
<dbReference type="SMART" id="SM01407">
    <property type="entry name" value="NAC"/>
    <property type="match status" value="1"/>
</dbReference>
<evidence type="ECO:0000256" key="3">
    <source>
        <dbReference type="SAM" id="MobiDB-lite"/>
    </source>
</evidence>
<dbReference type="AlphaFoldDB" id="A0A6U9QP08"/>
<evidence type="ECO:0000313" key="5">
    <source>
        <dbReference type="EMBL" id="CAE0609124.1"/>
    </source>
</evidence>
<dbReference type="EMBL" id="HBIS01003269">
    <property type="protein sequence ID" value="CAE0609128.1"/>
    <property type="molecule type" value="Transcribed_RNA"/>
</dbReference>
<reference evidence="5" key="1">
    <citation type="submission" date="2021-01" db="EMBL/GenBank/DDBJ databases">
        <authorList>
            <person name="Corre E."/>
            <person name="Pelletier E."/>
            <person name="Niang G."/>
            <person name="Scheremetjew M."/>
            <person name="Finn R."/>
            <person name="Kale V."/>
            <person name="Holt S."/>
            <person name="Cochrane G."/>
            <person name="Meng A."/>
            <person name="Brown T."/>
            <person name="Cohen L."/>
        </authorList>
    </citation>
    <scope>NUCLEOTIDE SEQUENCE</scope>
    <source>
        <strain evidence="5">CCMP1897</strain>
    </source>
</reference>